<evidence type="ECO:0000313" key="1">
    <source>
        <dbReference type="EMBL" id="RYN29261.1"/>
    </source>
</evidence>
<accession>A0A4Q4M1P8</accession>
<dbReference type="EMBL" id="PDXA01000080">
    <property type="protein sequence ID" value="RYN29261.1"/>
    <property type="molecule type" value="Genomic_DNA"/>
</dbReference>
<name>A0A4Q4M1P8_9PLEO</name>
<protein>
    <submittedName>
        <fullName evidence="1">Uncharacterized protein</fullName>
    </submittedName>
</protein>
<proteinExistence type="predicted"/>
<gene>
    <name evidence="1" type="ORF">AA0114_g12375</name>
</gene>
<comment type="caution">
    <text evidence="1">The sequence shown here is derived from an EMBL/GenBank/DDBJ whole genome shotgun (WGS) entry which is preliminary data.</text>
</comment>
<dbReference type="Proteomes" id="UP000292402">
    <property type="component" value="Unassembled WGS sequence"/>
</dbReference>
<organism evidence="1 2">
    <name type="scientific">Alternaria tenuissima</name>
    <dbReference type="NCBI Taxonomy" id="119927"/>
    <lineage>
        <taxon>Eukaryota</taxon>
        <taxon>Fungi</taxon>
        <taxon>Dikarya</taxon>
        <taxon>Ascomycota</taxon>
        <taxon>Pezizomycotina</taxon>
        <taxon>Dothideomycetes</taxon>
        <taxon>Pleosporomycetidae</taxon>
        <taxon>Pleosporales</taxon>
        <taxon>Pleosporineae</taxon>
        <taxon>Pleosporaceae</taxon>
        <taxon>Alternaria</taxon>
        <taxon>Alternaria sect. Alternaria</taxon>
        <taxon>Alternaria alternata complex</taxon>
    </lineage>
</organism>
<evidence type="ECO:0000313" key="2">
    <source>
        <dbReference type="Proteomes" id="UP000292402"/>
    </source>
</evidence>
<sequence length="61" mass="6569">MHIITRAFLEPHSTQNKKGGSTAAVNTFVTTSPTLCYTTAVFGRAIANSAQLDLSRHAKHV</sequence>
<dbReference type="AlphaFoldDB" id="A0A4Q4M1P8"/>
<reference evidence="2" key="1">
    <citation type="journal article" date="2019" name="bioRxiv">
        <title>Genomics, evolutionary history and diagnostics of the Alternaria alternata species group including apple and Asian pear pathotypes.</title>
        <authorList>
            <person name="Armitage A.D."/>
            <person name="Cockerton H.M."/>
            <person name="Sreenivasaprasad S."/>
            <person name="Woodhall J.W."/>
            <person name="Lane C.R."/>
            <person name="Harrison R.J."/>
            <person name="Clarkson J.P."/>
        </authorList>
    </citation>
    <scope>NUCLEOTIDE SEQUENCE [LARGE SCALE GENOMIC DNA]</scope>
    <source>
        <strain evidence="2">FERA 1082</strain>
    </source>
</reference>